<sequence length="169" mass="19586">MTDQDEIDDFNETGQCVCGDSDFVDKLHLYRIICCISCNRKYILPEDEAAHPKTILSTDNEGLVHYSENPEAFYLLAAYNPTIAEYIELPTETEEKWMWAVDGLYIGYIYCIFGTLKAMVIVDGFREQGHGTEFIEAWLEESDIEELQIMAYDSTKPFFNRFDIPIEYV</sequence>
<reference evidence="1 2" key="2">
    <citation type="journal article" date="2013" name="PLoS ONE">
        <title>INDIGO - INtegrated Data Warehouse of MIcrobial GenOmes with Examples from the Red Sea Extremophiles.</title>
        <authorList>
            <person name="Alam I."/>
            <person name="Antunes A."/>
            <person name="Kamau A.A."/>
            <person name="Ba Alawi W."/>
            <person name="Kalkatawi M."/>
            <person name="Stingl U."/>
            <person name="Bajic V.B."/>
        </authorList>
    </citation>
    <scope>NUCLEOTIDE SEQUENCE [LARGE SCALE GENOMIC DNA]</scope>
    <source>
        <strain evidence="1 2">SARL4B</strain>
    </source>
</reference>
<reference evidence="1 2" key="1">
    <citation type="journal article" date="2011" name="J. Bacteriol.">
        <title>Genome sequence of Halorhabdus tiamatea, the first archaeon isolated from a deep-sea anoxic brine lake.</title>
        <authorList>
            <person name="Antunes A."/>
            <person name="Alam I."/>
            <person name="Bajic V.B."/>
            <person name="Stingl U."/>
        </authorList>
    </citation>
    <scope>NUCLEOTIDE SEQUENCE [LARGE SCALE GENOMIC DNA]</scope>
    <source>
        <strain evidence="1 2">SARL4B</strain>
    </source>
</reference>
<protein>
    <submittedName>
        <fullName evidence="1">Uncharacterized protein</fullName>
    </submittedName>
</protein>
<name>F7PLU6_9EURY</name>
<evidence type="ECO:0000313" key="2">
    <source>
        <dbReference type="Proteomes" id="UP000003861"/>
    </source>
</evidence>
<dbReference type="AlphaFoldDB" id="F7PLU6"/>
<dbReference type="Proteomes" id="UP000003861">
    <property type="component" value="Unassembled WGS sequence"/>
</dbReference>
<comment type="caution">
    <text evidence="1">The sequence shown here is derived from an EMBL/GenBank/DDBJ whole genome shotgun (WGS) entry which is preliminary data.</text>
</comment>
<proteinExistence type="predicted"/>
<organism evidence="1 2">
    <name type="scientific">Halorhabdus tiamatea SARL4B</name>
    <dbReference type="NCBI Taxonomy" id="1033806"/>
    <lineage>
        <taxon>Archaea</taxon>
        <taxon>Methanobacteriati</taxon>
        <taxon>Methanobacteriota</taxon>
        <taxon>Stenosarchaea group</taxon>
        <taxon>Halobacteria</taxon>
        <taxon>Halobacteriales</taxon>
        <taxon>Haloarculaceae</taxon>
        <taxon>Halorhabdus</taxon>
    </lineage>
</organism>
<accession>F7PLU6</accession>
<evidence type="ECO:0000313" key="1">
    <source>
        <dbReference type="EMBL" id="ERJ07373.1"/>
    </source>
</evidence>
<dbReference type="EMBL" id="AFNT02000003">
    <property type="protein sequence ID" value="ERJ07373.1"/>
    <property type="molecule type" value="Genomic_DNA"/>
</dbReference>
<gene>
    <name evidence="1" type="ORF">HLRTI_000415</name>
</gene>
<dbReference type="RefSeq" id="WP_008526910.1">
    <property type="nucleotide sequence ID" value="NZ_AFNT02000003.1"/>
</dbReference>